<dbReference type="AlphaFoldDB" id="A0AAV2I780"/>
<dbReference type="InterPro" id="IPR023173">
    <property type="entry name" value="NADPH_Cyt_P450_Rdtase_alpha"/>
</dbReference>
<dbReference type="Gene3D" id="1.20.990.10">
    <property type="entry name" value="NADPH-cytochrome p450 Reductase, Chain A, domain 3"/>
    <property type="match status" value="1"/>
</dbReference>
<comment type="caution">
    <text evidence="1">The sequence shown here is derived from an EMBL/GenBank/DDBJ whole genome shotgun (WGS) entry which is preliminary data.</text>
</comment>
<reference evidence="1 2" key="1">
    <citation type="submission" date="2024-04" db="EMBL/GenBank/DDBJ databases">
        <authorList>
            <consortium name="Genoscope - CEA"/>
            <person name="William W."/>
        </authorList>
    </citation>
    <scope>NUCLEOTIDE SEQUENCE [LARGE SCALE GENOMIC DNA]</scope>
</reference>
<accession>A0AAV2I780</accession>
<dbReference type="InterPro" id="IPR017938">
    <property type="entry name" value="Riboflavin_synthase-like_b-brl"/>
</dbReference>
<dbReference type="GO" id="GO:0016491">
    <property type="term" value="F:oxidoreductase activity"/>
    <property type="evidence" value="ECO:0007669"/>
    <property type="project" value="InterPro"/>
</dbReference>
<dbReference type="EMBL" id="CAXITT010000419">
    <property type="protein sequence ID" value="CAL1541197.1"/>
    <property type="molecule type" value="Genomic_DNA"/>
</dbReference>
<keyword evidence="2" id="KW-1185">Reference proteome</keyword>
<dbReference type="SUPFAM" id="SSF63380">
    <property type="entry name" value="Riboflavin synthase domain-like"/>
    <property type="match status" value="1"/>
</dbReference>
<name>A0AAV2I780_LYMST</name>
<evidence type="ECO:0000313" key="1">
    <source>
        <dbReference type="EMBL" id="CAL1541197.1"/>
    </source>
</evidence>
<gene>
    <name evidence="1" type="ORF">GSLYS_00014839001</name>
</gene>
<dbReference type="Proteomes" id="UP001497497">
    <property type="component" value="Unassembled WGS sequence"/>
</dbReference>
<proteinExistence type="predicted"/>
<protein>
    <submittedName>
        <fullName evidence="1">Uncharacterized protein</fullName>
    </submittedName>
</protein>
<organism evidence="1 2">
    <name type="scientific">Lymnaea stagnalis</name>
    <name type="common">Great pond snail</name>
    <name type="synonym">Helix stagnalis</name>
    <dbReference type="NCBI Taxonomy" id="6523"/>
    <lineage>
        <taxon>Eukaryota</taxon>
        <taxon>Metazoa</taxon>
        <taxon>Spiralia</taxon>
        <taxon>Lophotrochozoa</taxon>
        <taxon>Mollusca</taxon>
        <taxon>Gastropoda</taxon>
        <taxon>Heterobranchia</taxon>
        <taxon>Euthyneura</taxon>
        <taxon>Panpulmonata</taxon>
        <taxon>Hygrophila</taxon>
        <taxon>Lymnaeoidea</taxon>
        <taxon>Lymnaeidae</taxon>
        <taxon>Lymnaea</taxon>
    </lineage>
</organism>
<sequence length="53" mass="5989">MCSLRSAFTYFLDVTTPPSQELPHMLATQASSDMDKKRLGLLATWLMKNGRKT</sequence>
<evidence type="ECO:0000313" key="2">
    <source>
        <dbReference type="Proteomes" id="UP001497497"/>
    </source>
</evidence>